<dbReference type="SUPFAM" id="SSF55811">
    <property type="entry name" value="Nudix"/>
    <property type="match status" value="1"/>
</dbReference>
<dbReference type="EMBL" id="JARUJP010000014">
    <property type="protein sequence ID" value="MDW8801964.1"/>
    <property type="molecule type" value="Genomic_DNA"/>
</dbReference>
<evidence type="ECO:0000256" key="1">
    <source>
        <dbReference type="ARBA" id="ARBA00001946"/>
    </source>
</evidence>
<accession>A0ABU4JUY9</accession>
<evidence type="ECO:0000256" key="3">
    <source>
        <dbReference type="RuleBase" id="RU003476"/>
    </source>
</evidence>
<evidence type="ECO:0000256" key="2">
    <source>
        <dbReference type="ARBA" id="ARBA00022801"/>
    </source>
</evidence>
<dbReference type="Pfam" id="PF00293">
    <property type="entry name" value="NUDIX"/>
    <property type="match status" value="1"/>
</dbReference>
<dbReference type="PRINTS" id="PR00502">
    <property type="entry name" value="NUDIXFAMILY"/>
</dbReference>
<protein>
    <submittedName>
        <fullName evidence="5">NUDIX domain-containing protein</fullName>
    </submittedName>
</protein>
<dbReference type="InterPro" id="IPR020084">
    <property type="entry name" value="NUDIX_hydrolase_CS"/>
</dbReference>
<comment type="caution">
    <text evidence="5">The sequence shown here is derived from an EMBL/GenBank/DDBJ whole genome shotgun (WGS) entry which is preliminary data.</text>
</comment>
<evidence type="ECO:0000313" key="5">
    <source>
        <dbReference type="EMBL" id="MDW8801964.1"/>
    </source>
</evidence>
<keyword evidence="2 3" id="KW-0378">Hydrolase</keyword>
<dbReference type="InterPro" id="IPR000086">
    <property type="entry name" value="NUDIX_hydrolase_dom"/>
</dbReference>
<keyword evidence="6" id="KW-1185">Reference proteome</keyword>
<dbReference type="PROSITE" id="PS00893">
    <property type="entry name" value="NUDIX_BOX"/>
    <property type="match status" value="1"/>
</dbReference>
<dbReference type="Gene3D" id="3.90.79.10">
    <property type="entry name" value="Nucleoside Triphosphate Pyrophosphohydrolase"/>
    <property type="match status" value="1"/>
</dbReference>
<sequence>MKIRTRAAAIILDDLNRVLLVKHRDPDTDETWWTLPGGGIEAGESAVEALTREVKEECGIKCIPKDLVYVREYVEWHKETHHISLFFTAAALEYNINIGIDPEFSIDKQFIIDTAFLSEEEIRITSIDVYPEILRDVFWEDFKKGFCGHKVYLGQQK</sequence>
<dbReference type="RefSeq" id="WP_318798351.1">
    <property type="nucleotide sequence ID" value="NZ_JARUJP010000014.1"/>
</dbReference>
<organism evidence="5 6">
    <name type="scientific">Clostridium tanneri</name>
    <dbReference type="NCBI Taxonomy" id="3037988"/>
    <lineage>
        <taxon>Bacteria</taxon>
        <taxon>Bacillati</taxon>
        <taxon>Bacillota</taxon>
        <taxon>Clostridia</taxon>
        <taxon>Eubacteriales</taxon>
        <taxon>Clostridiaceae</taxon>
        <taxon>Clostridium</taxon>
    </lineage>
</organism>
<comment type="similarity">
    <text evidence="3">Belongs to the Nudix hydrolase family.</text>
</comment>
<comment type="cofactor">
    <cofactor evidence="1">
        <name>Mg(2+)</name>
        <dbReference type="ChEBI" id="CHEBI:18420"/>
    </cofactor>
</comment>
<dbReference type="Proteomes" id="UP001281656">
    <property type="component" value="Unassembled WGS sequence"/>
</dbReference>
<gene>
    <name evidence="5" type="ORF">P8V03_12475</name>
</gene>
<dbReference type="InterPro" id="IPR015797">
    <property type="entry name" value="NUDIX_hydrolase-like_dom_sf"/>
</dbReference>
<dbReference type="PANTHER" id="PTHR43046">
    <property type="entry name" value="GDP-MANNOSE MANNOSYL HYDROLASE"/>
    <property type="match status" value="1"/>
</dbReference>
<dbReference type="InterPro" id="IPR020476">
    <property type="entry name" value="Nudix_hydrolase"/>
</dbReference>
<evidence type="ECO:0000313" key="6">
    <source>
        <dbReference type="Proteomes" id="UP001281656"/>
    </source>
</evidence>
<dbReference type="PANTHER" id="PTHR43046:SF14">
    <property type="entry name" value="MUTT_NUDIX FAMILY PROTEIN"/>
    <property type="match status" value="1"/>
</dbReference>
<feature type="domain" description="Nudix hydrolase" evidence="4">
    <location>
        <begin position="3"/>
        <end position="135"/>
    </location>
</feature>
<reference evidence="5 6" key="1">
    <citation type="submission" date="2023-04" db="EMBL/GenBank/DDBJ databases">
        <title>Clostridium tannerae sp. nov., isolated from the fecal material of an alpaca.</title>
        <authorList>
            <person name="Miller S."/>
            <person name="Hendry M."/>
            <person name="King J."/>
            <person name="Sankaranarayanan K."/>
            <person name="Lawson P.A."/>
        </authorList>
    </citation>
    <scope>NUCLEOTIDE SEQUENCE [LARGE SCALE GENOMIC DNA]</scope>
    <source>
        <strain evidence="5 6">A1-XYC3</strain>
    </source>
</reference>
<evidence type="ECO:0000259" key="4">
    <source>
        <dbReference type="PROSITE" id="PS51462"/>
    </source>
</evidence>
<name>A0ABU4JUY9_9CLOT</name>
<dbReference type="PROSITE" id="PS51462">
    <property type="entry name" value="NUDIX"/>
    <property type="match status" value="1"/>
</dbReference>
<proteinExistence type="inferred from homology"/>